<feature type="compositionally biased region" description="Basic residues" evidence="1">
    <location>
        <begin position="648"/>
        <end position="659"/>
    </location>
</feature>
<feature type="compositionally biased region" description="Low complexity" evidence="1">
    <location>
        <begin position="964"/>
        <end position="1011"/>
    </location>
</feature>
<feature type="compositionally biased region" description="Pro residues" evidence="1">
    <location>
        <begin position="396"/>
        <end position="408"/>
    </location>
</feature>
<feature type="compositionally biased region" description="Acidic residues" evidence="1">
    <location>
        <begin position="664"/>
        <end position="677"/>
    </location>
</feature>
<dbReference type="EMBL" id="RSCE01000008">
    <property type="protein sequence ID" value="RSH80472.1"/>
    <property type="molecule type" value="Genomic_DNA"/>
</dbReference>
<feature type="compositionally biased region" description="Acidic residues" evidence="1">
    <location>
        <begin position="1020"/>
        <end position="1030"/>
    </location>
</feature>
<feature type="compositionally biased region" description="Polar residues" evidence="1">
    <location>
        <begin position="599"/>
        <end position="611"/>
    </location>
</feature>
<feature type="region of interest" description="Disordered" evidence="1">
    <location>
        <begin position="595"/>
        <end position="627"/>
    </location>
</feature>
<sequence>MWLITVIGTVHGQQEYTFALEHGRTYTLGREATSDIVLNDNHMRMKEGVLELTQQHATPPSLAYKSAPKKNGTFHDAIVASLLNENAESTSKDDYAFATHASEGVVELESAKGVQINKYSWFTAYWKPLYYAFETRFTDDDLAMIDSLKRYCELPPPLLKLTPPGVSYTSTEFPRDNLPNVVVTPSYRGSISCYHAIVFGIPMVSLEWLTMLNARLRRCWKKVADSEDSFSVPDVDDPDYRPTFDPTAFKGVQTKPEFWYPPRPENHVMFADYSVVVLRTKKSFVKEMNLFRAMGASCSEINLFNPLLESVADLMARMVPFERAAAESNRLLIVVYYPSSKPELVERGVDFDAVVTVPLKAKGIPIVQGSVMWGSVYEGSVNAYFRNVYALQPSAPEPTPAEPIPAEPTPAEAAAAEPPRRLTRRATSRQASAAPSRAPSPTPPDVVPSTYVDDSAPKTATPAQTEVPAPTPAASTSRKPLKRRAGRDAPKLDLDDDLMGAPSTQISSLQPSRVPETQLPSSLPSASVVPDSMDVDTPPTSLQPSAPPARSSRLLKRRAGATQSTFLDGVDTTINYQEKLEREEKDTQNRQLYEELRRGTTSTQSVVQNPPVQKRRRLEPVEESAPAEAIEVDEDDFVTKALRSARVKREKVSPVKKRTVPPPVEEEEQEEVEEQIEEPVKPKRGRQVAATKSTSGSKSPVKKPVTGAKAREVDKDERFLQVIAKARGKKGIDELDKEFNELRILKPAKGNRRWEAPDYTILDDFDEMTRGNFITIVKTDLFRKDPPKVAAVADDGRPNYKKFKKKDVVRRAPMHLVLAAPTAQAEMGEPYWAHEATQRHKTQGSQGSMLPPTIGDEFDAPTVPKKPQRQRRLLSQIAEHDDDDDGEDIILPSAARRLNRTQFTQSEVPPRSVRSSRAGSAMSDASSTTASAAAPPPSTRPQRAKRTTKQIVVDDDSDDEVLFTGTSSSRSTRPRGSAAAGPSAKSSTLADEPPATRATSTRSTQRTTQAPTRRKLLVNNDDDDDDDDDALFLGVQKRRKVG</sequence>
<protein>
    <submittedName>
        <fullName evidence="2">Uncharacterized protein</fullName>
    </submittedName>
</protein>
<dbReference type="GeneID" id="39593595"/>
<feature type="compositionally biased region" description="Polar residues" evidence="1">
    <location>
        <begin position="502"/>
        <end position="511"/>
    </location>
</feature>
<feature type="region of interest" description="Disordered" evidence="1">
    <location>
        <begin position="835"/>
        <end position="1042"/>
    </location>
</feature>
<dbReference type="OrthoDB" id="552194at2759"/>
<evidence type="ECO:0000313" key="2">
    <source>
        <dbReference type="EMBL" id="RSH80472.1"/>
    </source>
</evidence>
<comment type="caution">
    <text evidence="2">The sequence shown here is derived from an EMBL/GenBank/DDBJ whole genome shotgun (WGS) entry which is preliminary data.</text>
</comment>
<feature type="compositionally biased region" description="Low complexity" evidence="1">
    <location>
        <begin position="519"/>
        <end position="532"/>
    </location>
</feature>
<feature type="region of interest" description="Disordered" evidence="1">
    <location>
        <begin position="648"/>
        <end position="710"/>
    </location>
</feature>
<proteinExistence type="predicted"/>
<evidence type="ECO:0000256" key="1">
    <source>
        <dbReference type="SAM" id="MobiDB-lite"/>
    </source>
</evidence>
<dbReference type="AlphaFoldDB" id="A0A427XNY2"/>
<evidence type="ECO:0000313" key="3">
    <source>
        <dbReference type="Proteomes" id="UP000279236"/>
    </source>
</evidence>
<gene>
    <name evidence="2" type="ORF">EHS24_009052</name>
</gene>
<accession>A0A427XNY2</accession>
<dbReference type="RefSeq" id="XP_028475419.1">
    <property type="nucleotide sequence ID" value="XM_028624347.1"/>
</dbReference>
<keyword evidence="3" id="KW-1185">Reference proteome</keyword>
<organism evidence="2 3">
    <name type="scientific">Apiotrichum porosum</name>
    <dbReference type="NCBI Taxonomy" id="105984"/>
    <lineage>
        <taxon>Eukaryota</taxon>
        <taxon>Fungi</taxon>
        <taxon>Dikarya</taxon>
        <taxon>Basidiomycota</taxon>
        <taxon>Agaricomycotina</taxon>
        <taxon>Tremellomycetes</taxon>
        <taxon>Trichosporonales</taxon>
        <taxon>Trichosporonaceae</taxon>
        <taxon>Apiotrichum</taxon>
    </lineage>
</organism>
<name>A0A427XNY2_9TREE</name>
<feature type="region of interest" description="Disordered" evidence="1">
    <location>
        <begin position="396"/>
        <end position="555"/>
    </location>
</feature>
<reference evidence="2 3" key="1">
    <citation type="submission" date="2018-11" db="EMBL/GenBank/DDBJ databases">
        <title>Genome sequence of Apiotrichum porosum DSM 27194.</title>
        <authorList>
            <person name="Aliyu H."/>
            <person name="Gorte O."/>
            <person name="Ochsenreither K."/>
        </authorList>
    </citation>
    <scope>NUCLEOTIDE SEQUENCE [LARGE SCALE GENOMIC DNA]</scope>
    <source>
        <strain evidence="2 3">DSM 27194</strain>
    </source>
</reference>
<feature type="compositionally biased region" description="Low complexity" evidence="1">
    <location>
        <begin position="428"/>
        <end position="437"/>
    </location>
</feature>
<dbReference type="Proteomes" id="UP000279236">
    <property type="component" value="Unassembled WGS sequence"/>
</dbReference>
<feature type="compositionally biased region" description="Low complexity" evidence="1">
    <location>
        <begin position="908"/>
        <end position="933"/>
    </location>
</feature>